<accession>A0A409Y3M5</accession>
<dbReference type="STRING" id="231916.A0A409Y3M5"/>
<keyword evidence="3" id="KW-1185">Reference proteome</keyword>
<dbReference type="Proteomes" id="UP000284706">
    <property type="component" value="Unassembled WGS sequence"/>
</dbReference>
<protein>
    <submittedName>
        <fullName evidence="2">Uncharacterized protein</fullName>
    </submittedName>
</protein>
<dbReference type="OrthoDB" id="3095139at2759"/>
<feature type="signal peptide" evidence="1">
    <location>
        <begin position="1"/>
        <end position="22"/>
    </location>
</feature>
<proteinExistence type="predicted"/>
<keyword evidence="1" id="KW-0732">Signal</keyword>
<dbReference type="AlphaFoldDB" id="A0A409Y3M5"/>
<gene>
    <name evidence="2" type="ORF">CVT26_002503</name>
</gene>
<evidence type="ECO:0000313" key="3">
    <source>
        <dbReference type="Proteomes" id="UP000284706"/>
    </source>
</evidence>
<comment type="caution">
    <text evidence="2">The sequence shown here is derived from an EMBL/GenBank/DDBJ whole genome shotgun (WGS) entry which is preliminary data.</text>
</comment>
<evidence type="ECO:0000313" key="2">
    <source>
        <dbReference type="EMBL" id="PPQ97654.1"/>
    </source>
</evidence>
<evidence type="ECO:0000256" key="1">
    <source>
        <dbReference type="SAM" id="SignalP"/>
    </source>
</evidence>
<dbReference type="EMBL" id="NHYE01001212">
    <property type="protein sequence ID" value="PPQ97654.1"/>
    <property type="molecule type" value="Genomic_DNA"/>
</dbReference>
<reference evidence="2 3" key="1">
    <citation type="journal article" date="2018" name="Evol. Lett.">
        <title>Horizontal gene cluster transfer increased hallucinogenic mushroom diversity.</title>
        <authorList>
            <person name="Reynolds H.T."/>
            <person name="Vijayakumar V."/>
            <person name="Gluck-Thaler E."/>
            <person name="Korotkin H.B."/>
            <person name="Matheny P.B."/>
            <person name="Slot J.C."/>
        </authorList>
    </citation>
    <scope>NUCLEOTIDE SEQUENCE [LARGE SCALE GENOMIC DNA]</scope>
    <source>
        <strain evidence="2 3">SRW20</strain>
    </source>
</reference>
<dbReference type="InParanoid" id="A0A409Y3M5"/>
<organism evidence="2 3">
    <name type="scientific">Gymnopilus dilepis</name>
    <dbReference type="NCBI Taxonomy" id="231916"/>
    <lineage>
        <taxon>Eukaryota</taxon>
        <taxon>Fungi</taxon>
        <taxon>Dikarya</taxon>
        <taxon>Basidiomycota</taxon>
        <taxon>Agaricomycotina</taxon>
        <taxon>Agaricomycetes</taxon>
        <taxon>Agaricomycetidae</taxon>
        <taxon>Agaricales</taxon>
        <taxon>Agaricineae</taxon>
        <taxon>Hymenogastraceae</taxon>
        <taxon>Gymnopilus</taxon>
    </lineage>
</organism>
<feature type="chain" id="PRO_5019234123" evidence="1">
    <location>
        <begin position="23"/>
        <end position="203"/>
    </location>
</feature>
<name>A0A409Y3M5_9AGAR</name>
<sequence length="203" mass="22006">MFPIRVLLTLSTILVSSLFASAAPMPAVHANEVHAGTVFRAHPVNFEPGHPDNSRHGGGTAHPVIAVGPANQHGFVPVVSVSHDHPPHMQSNLHNAQAYDHRFQPDSHIAVGNPVHVHIDDLHRVGHNSHLPQQLHPQMAHHLVSSVYGHHYANQVVPHAAHAAQQLNHEHQETSHAQGQHAWNIYQGAHDAASAARRGHGGH</sequence>